<dbReference type="AlphaFoldDB" id="A0A3R9KP39"/>
<dbReference type="Proteomes" id="UP000277890">
    <property type="component" value="Unassembled WGS sequence"/>
</dbReference>
<gene>
    <name evidence="2" type="ORF">D8794_04050</name>
    <name evidence="1" type="ORF">SOL01_15050</name>
</gene>
<dbReference type="RefSeq" id="WP_015605577.1">
    <property type="nucleotide sequence ID" value="NZ_BJYQ01000090.1"/>
</dbReference>
<evidence type="ECO:0000313" key="3">
    <source>
        <dbReference type="Proteomes" id="UP000277890"/>
    </source>
</evidence>
<sequence length="99" mass="11143">MSQDKVGVQPEEWSSVVSNAKKSVHGLVALSKKEVSSTTLSRFKKFNTIQDTWNSALTAYKTYGEARADMMAKMGEKIIEDDAVYASQIDKNKNYVRFN</sequence>
<dbReference type="Proteomes" id="UP000321868">
    <property type="component" value="Unassembled WGS sequence"/>
</dbReference>
<dbReference type="EMBL" id="RJPQ01000003">
    <property type="protein sequence ID" value="RSJ86634.1"/>
    <property type="molecule type" value="Genomic_DNA"/>
</dbReference>
<organism evidence="2 3">
    <name type="scientific">Streptococcus cristatus</name>
    <dbReference type="NCBI Taxonomy" id="45634"/>
    <lineage>
        <taxon>Bacteria</taxon>
        <taxon>Bacillati</taxon>
        <taxon>Bacillota</taxon>
        <taxon>Bacilli</taxon>
        <taxon>Lactobacillales</taxon>
        <taxon>Streptococcaceae</taxon>
        <taxon>Streptococcus</taxon>
    </lineage>
</organism>
<evidence type="ECO:0000313" key="1">
    <source>
        <dbReference type="EMBL" id="GEN97631.1"/>
    </source>
</evidence>
<dbReference type="EMBL" id="BJYQ01000090">
    <property type="protein sequence ID" value="GEN97631.1"/>
    <property type="molecule type" value="Genomic_DNA"/>
</dbReference>
<evidence type="ECO:0000313" key="2">
    <source>
        <dbReference type="EMBL" id="RSJ86634.1"/>
    </source>
</evidence>
<evidence type="ECO:0000313" key="4">
    <source>
        <dbReference type="Proteomes" id="UP000321868"/>
    </source>
</evidence>
<accession>A0A3R9KP39</accession>
<name>A0A3R9KP39_STRCR</name>
<reference evidence="2 3" key="1">
    <citation type="submission" date="2018-11" db="EMBL/GenBank/DDBJ databases">
        <title>Species Designations Belie Phenotypic and Genotypic Heterogeneity in Oral Streptococci.</title>
        <authorList>
            <person name="Velsko I."/>
        </authorList>
    </citation>
    <scope>NUCLEOTIDE SEQUENCE [LARGE SCALE GENOMIC DNA]</scope>
    <source>
        <strain evidence="2 3">A54</strain>
    </source>
</reference>
<proteinExistence type="predicted"/>
<comment type="caution">
    <text evidence="2">The sequence shown here is derived from an EMBL/GenBank/DDBJ whole genome shotgun (WGS) entry which is preliminary data.</text>
</comment>
<reference evidence="1 4" key="2">
    <citation type="submission" date="2019-07" db="EMBL/GenBank/DDBJ databases">
        <title>Whole genome shotgun sequence of Streptococcus oligofermentans NBRC 106105.</title>
        <authorList>
            <person name="Hosoyama A."/>
            <person name="Uohara A."/>
            <person name="Ohji S."/>
            <person name="Ichikawa N."/>
        </authorList>
    </citation>
    <scope>NUCLEOTIDE SEQUENCE [LARGE SCALE GENOMIC DNA]</scope>
    <source>
        <strain evidence="1 4">NBRC 106105</strain>
    </source>
</reference>
<protein>
    <submittedName>
        <fullName evidence="2">Uncharacterized protein</fullName>
    </submittedName>
</protein>